<dbReference type="SUPFAM" id="SSF52402">
    <property type="entry name" value="Adenine nucleotide alpha hydrolases-like"/>
    <property type="match status" value="2"/>
</dbReference>
<name>A0ABV2UME1_9ACTN</name>
<reference evidence="3 4" key="1">
    <citation type="submission" date="2024-06" db="EMBL/GenBank/DDBJ databases">
        <title>The Natural Products Discovery Center: Release of the First 8490 Sequenced Strains for Exploring Actinobacteria Biosynthetic Diversity.</title>
        <authorList>
            <person name="Kalkreuter E."/>
            <person name="Kautsar S.A."/>
            <person name="Yang D."/>
            <person name="Bader C.D."/>
            <person name="Teijaro C.N."/>
            <person name="Fluegel L."/>
            <person name="Davis C.M."/>
            <person name="Simpson J.R."/>
            <person name="Lauterbach L."/>
            <person name="Steele A.D."/>
            <person name="Gui C."/>
            <person name="Meng S."/>
            <person name="Li G."/>
            <person name="Viehrig K."/>
            <person name="Ye F."/>
            <person name="Su P."/>
            <person name="Kiefer A.F."/>
            <person name="Nichols A."/>
            <person name="Cepeda A.J."/>
            <person name="Yan W."/>
            <person name="Fan B."/>
            <person name="Jiang Y."/>
            <person name="Adhikari A."/>
            <person name="Zheng C.-J."/>
            <person name="Schuster L."/>
            <person name="Cowan T.M."/>
            <person name="Smanski M.J."/>
            <person name="Chevrette M.G."/>
            <person name="De Carvalho L.P.S."/>
            <person name="Shen B."/>
        </authorList>
    </citation>
    <scope>NUCLEOTIDE SEQUENCE [LARGE SCALE GENOMIC DNA]</scope>
    <source>
        <strain evidence="3 4">NPDC005137</strain>
    </source>
</reference>
<dbReference type="Pfam" id="PF00582">
    <property type="entry name" value="Usp"/>
    <property type="match status" value="2"/>
</dbReference>
<dbReference type="PANTHER" id="PTHR46553">
    <property type="entry name" value="ADENINE NUCLEOTIDE ALPHA HYDROLASES-LIKE SUPERFAMILY PROTEIN"/>
    <property type="match status" value="1"/>
</dbReference>
<dbReference type="InterPro" id="IPR006015">
    <property type="entry name" value="Universal_stress_UspA"/>
</dbReference>
<evidence type="ECO:0000313" key="4">
    <source>
        <dbReference type="Proteomes" id="UP001550044"/>
    </source>
</evidence>
<evidence type="ECO:0000259" key="2">
    <source>
        <dbReference type="Pfam" id="PF00582"/>
    </source>
</evidence>
<protein>
    <submittedName>
        <fullName evidence="3">Universal stress protein</fullName>
    </submittedName>
</protein>
<dbReference type="EMBL" id="JBEXIP010000082">
    <property type="protein sequence ID" value="MET8439014.1"/>
    <property type="molecule type" value="Genomic_DNA"/>
</dbReference>
<organism evidence="3 4">
    <name type="scientific">Streptomyces sp. 900116325</name>
    <dbReference type="NCBI Taxonomy" id="3154295"/>
    <lineage>
        <taxon>Bacteria</taxon>
        <taxon>Bacillati</taxon>
        <taxon>Actinomycetota</taxon>
        <taxon>Actinomycetes</taxon>
        <taxon>Kitasatosporales</taxon>
        <taxon>Streptomycetaceae</taxon>
        <taxon>Streptomyces</taxon>
    </lineage>
</organism>
<dbReference type="InterPro" id="IPR014729">
    <property type="entry name" value="Rossmann-like_a/b/a_fold"/>
</dbReference>
<gene>
    <name evidence="3" type="ORF">ABZV61_41415</name>
</gene>
<comment type="similarity">
    <text evidence="1">Belongs to the universal stress protein A family.</text>
</comment>
<dbReference type="Gene3D" id="3.40.50.620">
    <property type="entry name" value="HUPs"/>
    <property type="match status" value="2"/>
</dbReference>
<dbReference type="InterPro" id="IPR006016">
    <property type="entry name" value="UspA"/>
</dbReference>
<dbReference type="Proteomes" id="UP001550044">
    <property type="component" value="Unassembled WGS sequence"/>
</dbReference>
<evidence type="ECO:0000256" key="1">
    <source>
        <dbReference type="ARBA" id="ARBA00008791"/>
    </source>
</evidence>
<sequence length="291" mass="30750">MELPVVVGVDGSDSSLRAVDWAADEAARHGLPLRLVYVSRWERYEAASLQQSLERPSEQVLADSIVTDAAARAAVRNPEVTVTAEVLAQDTVTALLDEGHRATMLVTGSRGRGQLKELLLGSVSLAVAARAHCPVVVVRGEAAGTVGAHGRILLGVADPARGTAAVAFAFREAAVRKCEIDAVRSWRRPGYEGTGLLRDTSAPGVSREMRAETELDQALGPFLGRHPDVAVRRSTVEGPAHQVLVHRSAAADLLVVGAPRRHGLVGLQIGRTAHAALHHAHCAVAVVPQPQ</sequence>
<keyword evidence="4" id="KW-1185">Reference proteome</keyword>
<dbReference type="PANTHER" id="PTHR46553:SF3">
    <property type="entry name" value="ADENINE NUCLEOTIDE ALPHA HYDROLASES-LIKE SUPERFAMILY PROTEIN"/>
    <property type="match status" value="1"/>
</dbReference>
<accession>A0ABV2UME1</accession>
<dbReference type="PRINTS" id="PR01438">
    <property type="entry name" value="UNVRSLSTRESS"/>
</dbReference>
<dbReference type="RefSeq" id="WP_356505770.1">
    <property type="nucleotide sequence ID" value="NZ_JBEXIP010000082.1"/>
</dbReference>
<proteinExistence type="inferred from homology"/>
<feature type="domain" description="UspA" evidence="2">
    <location>
        <begin position="5"/>
        <end position="139"/>
    </location>
</feature>
<evidence type="ECO:0000313" key="3">
    <source>
        <dbReference type="EMBL" id="MET8439014.1"/>
    </source>
</evidence>
<feature type="domain" description="UspA" evidence="2">
    <location>
        <begin position="151"/>
        <end position="288"/>
    </location>
</feature>
<comment type="caution">
    <text evidence="3">The sequence shown here is derived from an EMBL/GenBank/DDBJ whole genome shotgun (WGS) entry which is preliminary data.</text>
</comment>